<keyword evidence="5 10" id="KW-0489">Methyltransferase</keyword>
<dbReference type="RefSeq" id="WP_063541644.1">
    <property type="nucleotide sequence ID" value="NZ_CP113257.1"/>
</dbReference>
<dbReference type="InterPro" id="IPR029026">
    <property type="entry name" value="tRNA_m1G_MTases_N"/>
</dbReference>
<accession>A0AA47E2I4</accession>
<dbReference type="PIRSF" id="PIRSF015601">
    <property type="entry name" value="MTase_slr0722"/>
    <property type="match status" value="1"/>
</dbReference>
<evidence type="ECO:0000256" key="6">
    <source>
        <dbReference type="ARBA" id="ARBA00022679"/>
    </source>
</evidence>
<gene>
    <name evidence="12" type="ORF">OSV15_01975</name>
</gene>
<dbReference type="InterPro" id="IPR029028">
    <property type="entry name" value="Alpha/beta_knot_MTases"/>
</dbReference>
<dbReference type="PANTHER" id="PTHR30027:SF3">
    <property type="entry name" value="16S RRNA (URACIL(1498)-N(3))-METHYLTRANSFERASE"/>
    <property type="match status" value="1"/>
</dbReference>
<evidence type="ECO:0000256" key="10">
    <source>
        <dbReference type="PIRNR" id="PIRNR015601"/>
    </source>
</evidence>
<evidence type="ECO:0000256" key="7">
    <source>
        <dbReference type="ARBA" id="ARBA00022691"/>
    </source>
</evidence>
<dbReference type="AlphaFoldDB" id="A0AA47E2I4"/>
<evidence type="ECO:0000256" key="3">
    <source>
        <dbReference type="ARBA" id="ARBA00022490"/>
    </source>
</evidence>
<reference evidence="12" key="1">
    <citation type="submission" date="2022-11" db="EMBL/GenBank/DDBJ databases">
        <title>Genomic of Pseudomonas TF18.</title>
        <authorList>
            <person name="Liu T."/>
        </authorList>
    </citation>
    <scope>NUCLEOTIDE SEQUENCE</scope>
    <source>
        <strain evidence="12">TF18</strain>
    </source>
</reference>
<dbReference type="SUPFAM" id="SSF75217">
    <property type="entry name" value="alpha/beta knot"/>
    <property type="match status" value="1"/>
</dbReference>
<dbReference type="GO" id="GO:0070475">
    <property type="term" value="P:rRNA base methylation"/>
    <property type="evidence" value="ECO:0007669"/>
    <property type="project" value="TreeGrafter"/>
</dbReference>
<evidence type="ECO:0000256" key="5">
    <source>
        <dbReference type="ARBA" id="ARBA00022603"/>
    </source>
</evidence>
<protein>
    <recommendedName>
        <fullName evidence="10">Ribosomal RNA small subunit methyltransferase E</fullName>
        <ecNumber evidence="10">2.1.1.193</ecNumber>
    </recommendedName>
</protein>
<evidence type="ECO:0000256" key="4">
    <source>
        <dbReference type="ARBA" id="ARBA00022552"/>
    </source>
</evidence>
<dbReference type="GO" id="GO:0070042">
    <property type="term" value="F:rRNA (uridine-N3-)-methyltransferase activity"/>
    <property type="evidence" value="ECO:0007669"/>
    <property type="project" value="TreeGrafter"/>
</dbReference>
<dbReference type="PANTHER" id="PTHR30027">
    <property type="entry name" value="RIBOSOMAL RNA SMALL SUBUNIT METHYLTRANSFERASE E"/>
    <property type="match status" value="1"/>
</dbReference>
<dbReference type="Pfam" id="PF04452">
    <property type="entry name" value="Methyltrans_RNA"/>
    <property type="match status" value="1"/>
</dbReference>
<keyword evidence="4 10" id="KW-0698">rRNA processing</keyword>
<evidence type="ECO:0000256" key="9">
    <source>
        <dbReference type="ARBA" id="ARBA00047944"/>
    </source>
</evidence>
<proteinExistence type="inferred from homology"/>
<dbReference type="EC" id="2.1.1.193" evidence="10"/>
<comment type="function">
    <text evidence="8 10">Specifically methylates the N3 position of the uracil ring of uridine 1498 (m3U1498) in 16S rRNA. Acts on the fully assembled 30S ribosomal subunit.</text>
</comment>
<dbReference type="EMBL" id="CP113257">
    <property type="protein sequence ID" value="WAE52985.1"/>
    <property type="molecule type" value="Genomic_DNA"/>
</dbReference>
<comment type="catalytic activity">
    <reaction evidence="9 10">
        <text>uridine(1498) in 16S rRNA + S-adenosyl-L-methionine = N(3)-methyluridine(1498) in 16S rRNA + S-adenosyl-L-homocysteine + H(+)</text>
        <dbReference type="Rhea" id="RHEA:42920"/>
        <dbReference type="Rhea" id="RHEA-COMP:10283"/>
        <dbReference type="Rhea" id="RHEA-COMP:10284"/>
        <dbReference type="ChEBI" id="CHEBI:15378"/>
        <dbReference type="ChEBI" id="CHEBI:57856"/>
        <dbReference type="ChEBI" id="CHEBI:59789"/>
        <dbReference type="ChEBI" id="CHEBI:65315"/>
        <dbReference type="ChEBI" id="CHEBI:74502"/>
        <dbReference type="EC" id="2.1.1.193"/>
    </reaction>
</comment>
<evidence type="ECO:0000256" key="2">
    <source>
        <dbReference type="ARBA" id="ARBA00005528"/>
    </source>
</evidence>
<dbReference type="Gene3D" id="3.40.1280.10">
    <property type="match status" value="1"/>
</dbReference>
<dbReference type="NCBIfam" id="TIGR00046">
    <property type="entry name" value="RsmE family RNA methyltransferase"/>
    <property type="match status" value="1"/>
</dbReference>
<keyword evidence="7 10" id="KW-0949">S-adenosyl-L-methionine</keyword>
<dbReference type="GO" id="GO:0005737">
    <property type="term" value="C:cytoplasm"/>
    <property type="evidence" value="ECO:0007669"/>
    <property type="project" value="UniProtKB-SubCell"/>
</dbReference>
<evidence type="ECO:0000313" key="12">
    <source>
        <dbReference type="EMBL" id="WAE52985.1"/>
    </source>
</evidence>
<evidence type="ECO:0000259" key="11">
    <source>
        <dbReference type="Pfam" id="PF04452"/>
    </source>
</evidence>
<name>A0AA47E2I4_9GAMM</name>
<dbReference type="Proteomes" id="UP001164632">
    <property type="component" value="Chromosome"/>
</dbReference>
<dbReference type="InterPro" id="IPR046886">
    <property type="entry name" value="RsmE_MTase_dom"/>
</dbReference>
<organism evidence="12 13">
    <name type="scientific">Stutzerimonas frequens</name>
    <dbReference type="NCBI Taxonomy" id="2968969"/>
    <lineage>
        <taxon>Bacteria</taxon>
        <taxon>Pseudomonadati</taxon>
        <taxon>Pseudomonadota</taxon>
        <taxon>Gammaproteobacteria</taxon>
        <taxon>Pseudomonadales</taxon>
        <taxon>Pseudomonadaceae</taxon>
        <taxon>Stutzerimonas</taxon>
    </lineage>
</organism>
<comment type="subcellular location">
    <subcellularLocation>
        <location evidence="1 10">Cytoplasm</location>
    </subcellularLocation>
</comment>
<evidence type="ECO:0000313" key="13">
    <source>
        <dbReference type="Proteomes" id="UP001164632"/>
    </source>
</evidence>
<keyword evidence="3 10" id="KW-0963">Cytoplasm</keyword>
<evidence type="ECO:0000256" key="1">
    <source>
        <dbReference type="ARBA" id="ARBA00004496"/>
    </source>
</evidence>
<comment type="similarity">
    <text evidence="2 10">Belongs to the RNA methyltransferase RsmE family.</text>
</comment>
<feature type="domain" description="Ribosomal RNA small subunit methyltransferase E methyltransferase" evidence="11">
    <location>
        <begin position="73"/>
        <end position="234"/>
    </location>
</feature>
<sequence length="235" mass="25813">MNLLLLEPADFIAGDRVLLRDRRLTHMREVHRAEAGEHLKVGLVGGNIGSGQLLRLDATEAELQVSFDQPPPAKLPVTLLLALPRPKMLRRVLQTVAAMGVPKLVLLNSYRVEKSFWQTPFLEPSAIREQLILGLEQARDTVLPEVVIEKRFKPFVEDRLPQLAAGTCGLVGHPGDFPPCPRAISEPVTLAIGPEGGWIPYEVDKLAAAGLQPVQLGDRILRVETAVTALLARLF</sequence>
<dbReference type="InterPro" id="IPR006700">
    <property type="entry name" value="RsmE"/>
</dbReference>
<keyword evidence="6 10" id="KW-0808">Transferase</keyword>
<dbReference type="CDD" id="cd18084">
    <property type="entry name" value="RsmE-like"/>
    <property type="match status" value="1"/>
</dbReference>
<dbReference type="NCBIfam" id="NF008700">
    <property type="entry name" value="PRK11713.5-4"/>
    <property type="match status" value="1"/>
</dbReference>
<evidence type="ECO:0000256" key="8">
    <source>
        <dbReference type="ARBA" id="ARBA00025699"/>
    </source>
</evidence>